<dbReference type="Pfam" id="PF00186">
    <property type="entry name" value="DHFR_1"/>
    <property type="match status" value="1"/>
</dbReference>
<dbReference type="EMBL" id="FSRU01000003">
    <property type="protein sequence ID" value="SIO67188.1"/>
    <property type="molecule type" value="Genomic_DNA"/>
</dbReference>
<dbReference type="InterPro" id="IPR024072">
    <property type="entry name" value="DHFR-like_dom_sf"/>
</dbReference>
<dbReference type="AlphaFoldDB" id="A0A1N6LEK2"/>
<dbReference type="InterPro" id="IPR012259">
    <property type="entry name" value="DHFR"/>
</dbReference>
<accession>A0A1N6LEK2</accession>
<evidence type="ECO:0000256" key="7">
    <source>
        <dbReference type="ARBA" id="ARBA00025067"/>
    </source>
</evidence>
<dbReference type="PROSITE" id="PS00075">
    <property type="entry name" value="DHFR_1"/>
    <property type="match status" value="1"/>
</dbReference>
<dbReference type="PIRSF" id="PIRSF000194">
    <property type="entry name" value="DHFR"/>
    <property type="match status" value="1"/>
</dbReference>
<dbReference type="UniPathway" id="UPA00077">
    <property type="reaction ID" value="UER00158"/>
</dbReference>
<dbReference type="CDD" id="cd00209">
    <property type="entry name" value="DHFR"/>
    <property type="match status" value="1"/>
</dbReference>
<evidence type="ECO:0000256" key="4">
    <source>
        <dbReference type="ARBA" id="ARBA00022563"/>
    </source>
</evidence>
<evidence type="ECO:0000256" key="5">
    <source>
        <dbReference type="ARBA" id="ARBA00022857"/>
    </source>
</evidence>
<keyword evidence="4 8" id="KW-0554">One-carbon metabolism</keyword>
<comment type="pathway">
    <text evidence="1 8">Cofactor biosynthesis; tetrahydrofolate biosynthesis; 5,6,7,8-tetrahydrofolate from 7,8-dihydrofolate: step 1/1.</text>
</comment>
<evidence type="ECO:0000256" key="2">
    <source>
        <dbReference type="ARBA" id="ARBA00009539"/>
    </source>
</evidence>
<keyword evidence="6 8" id="KW-0560">Oxidoreductase</keyword>
<evidence type="ECO:0000256" key="1">
    <source>
        <dbReference type="ARBA" id="ARBA00004903"/>
    </source>
</evidence>
<protein>
    <recommendedName>
        <fullName evidence="3 8">Dihydrofolate reductase</fullName>
        <ecNumber evidence="3 8">1.5.1.3</ecNumber>
    </recommendedName>
</protein>
<comment type="similarity">
    <text evidence="2 8 9">Belongs to the dihydrofolate reductase family.</text>
</comment>
<dbReference type="GO" id="GO:0004146">
    <property type="term" value="F:dihydrofolate reductase activity"/>
    <property type="evidence" value="ECO:0007669"/>
    <property type="project" value="UniProtKB-EC"/>
</dbReference>
<feature type="domain" description="DHFR" evidence="10">
    <location>
        <begin position="6"/>
        <end position="160"/>
    </location>
</feature>
<proteinExistence type="inferred from homology"/>
<dbReference type="GO" id="GO:0005829">
    <property type="term" value="C:cytosol"/>
    <property type="evidence" value="ECO:0007669"/>
    <property type="project" value="TreeGrafter"/>
</dbReference>
<gene>
    <name evidence="11" type="ORF">SAMN05444165_6932</name>
</gene>
<organism evidence="11 12">
    <name type="scientific">Paraburkholderia phenazinium</name>
    <dbReference type="NCBI Taxonomy" id="60549"/>
    <lineage>
        <taxon>Bacteria</taxon>
        <taxon>Pseudomonadati</taxon>
        <taxon>Pseudomonadota</taxon>
        <taxon>Betaproteobacteria</taxon>
        <taxon>Burkholderiales</taxon>
        <taxon>Burkholderiaceae</taxon>
        <taxon>Paraburkholderia</taxon>
    </lineage>
</organism>
<evidence type="ECO:0000256" key="3">
    <source>
        <dbReference type="ARBA" id="ARBA00012856"/>
    </source>
</evidence>
<dbReference type="OrthoDB" id="9804315at2"/>
<dbReference type="GO" id="GO:0046452">
    <property type="term" value="P:dihydrofolate metabolic process"/>
    <property type="evidence" value="ECO:0007669"/>
    <property type="project" value="TreeGrafter"/>
</dbReference>
<dbReference type="Proteomes" id="UP000185151">
    <property type="component" value="Unassembled WGS sequence"/>
</dbReference>
<dbReference type="PANTHER" id="PTHR48069">
    <property type="entry name" value="DIHYDROFOLATE REDUCTASE"/>
    <property type="match status" value="1"/>
</dbReference>
<comment type="function">
    <text evidence="7 8">Key enzyme in folate metabolism. Catalyzes an essential reaction for de novo glycine and purine synthesis, and for DNA precursor synthesis.</text>
</comment>
<keyword evidence="5 8" id="KW-0521">NADP</keyword>
<dbReference type="GO" id="GO:0050661">
    <property type="term" value="F:NADP binding"/>
    <property type="evidence" value="ECO:0007669"/>
    <property type="project" value="InterPro"/>
</dbReference>
<reference evidence="11 12" key="1">
    <citation type="submission" date="2016-11" db="EMBL/GenBank/DDBJ databases">
        <authorList>
            <person name="Jaros S."/>
            <person name="Januszkiewicz K."/>
            <person name="Wedrychowicz H."/>
        </authorList>
    </citation>
    <scope>NUCLEOTIDE SEQUENCE [LARGE SCALE GENOMIC DNA]</scope>
    <source>
        <strain evidence="11 12">GAS95</strain>
    </source>
</reference>
<dbReference type="InterPro" id="IPR017925">
    <property type="entry name" value="DHFR_CS"/>
</dbReference>
<dbReference type="SUPFAM" id="SSF53597">
    <property type="entry name" value="Dihydrofolate reductase-like"/>
    <property type="match status" value="1"/>
</dbReference>
<sequence length="173" mass="19293">MLNGKRIAMVAAMARNRVIGASNDIPWKAPGEQRRFRELTEGHLVVMGRRTYESIGRPLPNRDVLVIGTQAVAAERVATCRSLEEAIQVITDDAREAIFIAGGEQIYRLFLPYADTIYLTEVDVEPAGDAVFPELPVDFECIERTEVSGQPAYTFLTYVRSANSSSRPQRIHP</sequence>
<comment type="catalytic activity">
    <reaction evidence="8">
        <text>(6S)-5,6,7,8-tetrahydrofolate + NADP(+) = 7,8-dihydrofolate + NADPH + H(+)</text>
        <dbReference type="Rhea" id="RHEA:15009"/>
        <dbReference type="ChEBI" id="CHEBI:15378"/>
        <dbReference type="ChEBI" id="CHEBI:57451"/>
        <dbReference type="ChEBI" id="CHEBI:57453"/>
        <dbReference type="ChEBI" id="CHEBI:57783"/>
        <dbReference type="ChEBI" id="CHEBI:58349"/>
        <dbReference type="EC" id="1.5.1.3"/>
    </reaction>
</comment>
<dbReference type="GO" id="GO:0006730">
    <property type="term" value="P:one-carbon metabolic process"/>
    <property type="evidence" value="ECO:0007669"/>
    <property type="project" value="UniProtKB-KW"/>
</dbReference>
<evidence type="ECO:0000256" key="8">
    <source>
        <dbReference type="PIRNR" id="PIRNR000194"/>
    </source>
</evidence>
<evidence type="ECO:0000259" key="10">
    <source>
        <dbReference type="PROSITE" id="PS51330"/>
    </source>
</evidence>
<dbReference type="InterPro" id="IPR001796">
    <property type="entry name" value="DHFR_dom"/>
</dbReference>
<dbReference type="GO" id="GO:0046654">
    <property type="term" value="P:tetrahydrofolate biosynthetic process"/>
    <property type="evidence" value="ECO:0007669"/>
    <property type="project" value="UniProtKB-UniPathway"/>
</dbReference>
<evidence type="ECO:0000256" key="9">
    <source>
        <dbReference type="RuleBase" id="RU004474"/>
    </source>
</evidence>
<dbReference type="GO" id="GO:0046655">
    <property type="term" value="P:folic acid metabolic process"/>
    <property type="evidence" value="ECO:0007669"/>
    <property type="project" value="TreeGrafter"/>
</dbReference>
<dbReference type="EC" id="1.5.1.3" evidence="3 8"/>
<dbReference type="PROSITE" id="PS51330">
    <property type="entry name" value="DHFR_2"/>
    <property type="match status" value="1"/>
</dbReference>
<dbReference type="PRINTS" id="PR00070">
    <property type="entry name" value="DHFR"/>
</dbReference>
<keyword evidence="12" id="KW-1185">Reference proteome</keyword>
<dbReference type="RefSeq" id="WP_074301936.1">
    <property type="nucleotide sequence ID" value="NZ_FSRU01000003.1"/>
</dbReference>
<name>A0A1N6LEK2_9BURK</name>
<evidence type="ECO:0000313" key="12">
    <source>
        <dbReference type="Proteomes" id="UP000185151"/>
    </source>
</evidence>
<dbReference type="PANTHER" id="PTHR48069:SF3">
    <property type="entry name" value="DIHYDROFOLATE REDUCTASE"/>
    <property type="match status" value="1"/>
</dbReference>
<evidence type="ECO:0000256" key="6">
    <source>
        <dbReference type="ARBA" id="ARBA00023002"/>
    </source>
</evidence>
<dbReference type="Gene3D" id="3.40.430.10">
    <property type="entry name" value="Dihydrofolate Reductase, subunit A"/>
    <property type="match status" value="1"/>
</dbReference>
<evidence type="ECO:0000313" key="11">
    <source>
        <dbReference type="EMBL" id="SIO67188.1"/>
    </source>
</evidence>